<dbReference type="Proteomes" id="UP000582659">
    <property type="component" value="Unassembled WGS sequence"/>
</dbReference>
<organism evidence="6 8">
    <name type="scientific">Bursaphelenchus xylophilus</name>
    <name type="common">Pinewood nematode worm</name>
    <name type="synonym">Aphelenchoides xylophilus</name>
    <dbReference type="NCBI Taxonomy" id="6326"/>
    <lineage>
        <taxon>Eukaryota</taxon>
        <taxon>Metazoa</taxon>
        <taxon>Ecdysozoa</taxon>
        <taxon>Nematoda</taxon>
        <taxon>Chromadorea</taxon>
        <taxon>Rhabditida</taxon>
        <taxon>Tylenchina</taxon>
        <taxon>Tylenchomorpha</taxon>
        <taxon>Aphelenchoidea</taxon>
        <taxon>Aphelenchoididae</taxon>
        <taxon>Bursaphelenchus</taxon>
    </lineage>
</organism>
<dbReference type="GO" id="GO:0005737">
    <property type="term" value="C:cytoplasm"/>
    <property type="evidence" value="ECO:0007669"/>
    <property type="project" value="TreeGrafter"/>
</dbReference>
<dbReference type="InterPro" id="IPR045151">
    <property type="entry name" value="DCAF8"/>
</dbReference>
<evidence type="ECO:0000313" key="5">
    <source>
        <dbReference type="EMBL" id="CAD5232070.1"/>
    </source>
</evidence>
<evidence type="ECO:0000313" key="8">
    <source>
        <dbReference type="WBParaSite" id="BXY_0223200.1"/>
    </source>
</evidence>
<evidence type="ECO:0000256" key="4">
    <source>
        <dbReference type="SAM" id="MobiDB-lite"/>
    </source>
</evidence>
<reference evidence="8" key="1">
    <citation type="submission" date="2016-11" db="UniProtKB">
        <authorList>
            <consortium name="WormBaseParasite"/>
        </authorList>
    </citation>
    <scope>IDENTIFICATION</scope>
</reference>
<sequence>MLGEGTSFQAWQDALERRELGQNPLKSIDPIHKHTRKTLYQRDVKGHTGCVNALEFSTDENYLLSGGDDCRVFLWNAHDLLLTQDPKPCKIMDTYHTSNIFSVDISTDGKVGFSAGNDRMFYAHDLESGSGVYSLIGGGSFHRVDAHPTSDNICVATNEDGRFHIVDIRAKEQTAYNVKCCAYSAVYNPQHPELLLIATRKKGMTIRDIRKPEDDMITFNDGTHNRTKKATFARWSPNGESAAAVISGAGLVYCNVYSEKMIGLYDPDYVNSCTMKSCEFIGEDYILCGSDKWDIYAWKIPKNQQDVTEVAEAVKLEGHRSIVNHIRYSSANNLIASSGVEKVIKCWSPYEMPKSYRDPVRREMSDPFAMNGDFFEHDIDSVEEDLATLAQFDQYLRQAMSSAGTSLDDSSDDDELDSRSLGDILRFAVFRFNQYDDLVDEFFTDEEYANDVQTSASSSDNEEVQEMPAD</sequence>
<keyword evidence="7" id="KW-1185">Reference proteome</keyword>
<feature type="region of interest" description="Disordered" evidence="4">
    <location>
        <begin position="450"/>
        <end position="470"/>
    </location>
</feature>
<evidence type="ECO:0000313" key="6">
    <source>
        <dbReference type="Proteomes" id="UP000095284"/>
    </source>
</evidence>
<accession>A0A1I7RNE6</accession>
<dbReference type="Pfam" id="PF00400">
    <property type="entry name" value="WD40"/>
    <property type="match status" value="2"/>
</dbReference>
<evidence type="ECO:0000256" key="1">
    <source>
        <dbReference type="ARBA" id="ARBA00022574"/>
    </source>
</evidence>
<dbReference type="WBParaSite" id="BXY_0223200.1">
    <property type="protein sequence ID" value="BXY_0223200.1"/>
    <property type="gene ID" value="BXY_0223200"/>
</dbReference>
<feature type="repeat" description="WD" evidence="3">
    <location>
        <begin position="44"/>
        <end position="76"/>
    </location>
</feature>
<reference evidence="5" key="2">
    <citation type="submission" date="2020-09" db="EMBL/GenBank/DDBJ databases">
        <authorList>
            <person name="Kikuchi T."/>
        </authorList>
    </citation>
    <scope>NUCLEOTIDE SEQUENCE</scope>
    <source>
        <strain evidence="5">Ka4C1</strain>
    </source>
</reference>
<keyword evidence="2" id="KW-0677">Repeat</keyword>
<proteinExistence type="predicted"/>
<dbReference type="OrthoDB" id="4869960at2759"/>
<evidence type="ECO:0000256" key="3">
    <source>
        <dbReference type="PROSITE-ProRule" id="PRU00221"/>
    </source>
</evidence>
<dbReference type="Proteomes" id="UP000095284">
    <property type="component" value="Unplaced"/>
</dbReference>
<feature type="repeat" description="WD" evidence="3">
    <location>
        <begin position="316"/>
        <end position="348"/>
    </location>
</feature>
<dbReference type="Gene3D" id="2.130.10.10">
    <property type="entry name" value="YVTN repeat-like/Quinoprotein amine dehydrogenase"/>
    <property type="match status" value="2"/>
</dbReference>
<dbReference type="Proteomes" id="UP000659654">
    <property type="component" value="Unassembled WGS sequence"/>
</dbReference>
<dbReference type="AlphaFoldDB" id="A0A1I7RNE6"/>
<dbReference type="PROSITE" id="PS50294">
    <property type="entry name" value="WD_REPEATS_REGION"/>
    <property type="match status" value="1"/>
</dbReference>
<dbReference type="SMR" id="A0A1I7RNE6"/>
<name>A0A1I7RNE6_BURXY</name>
<dbReference type="PROSITE" id="PS50082">
    <property type="entry name" value="WD_REPEATS_2"/>
    <property type="match status" value="2"/>
</dbReference>
<dbReference type="eggNOG" id="KOG4227">
    <property type="taxonomic scope" value="Eukaryota"/>
</dbReference>
<dbReference type="PANTHER" id="PTHR15574">
    <property type="entry name" value="WD REPEAT DOMAIN-CONTAINING FAMILY"/>
    <property type="match status" value="1"/>
</dbReference>
<dbReference type="InterPro" id="IPR001680">
    <property type="entry name" value="WD40_rpt"/>
</dbReference>
<dbReference type="GO" id="GO:0080008">
    <property type="term" value="C:Cul4-RING E3 ubiquitin ligase complex"/>
    <property type="evidence" value="ECO:0007669"/>
    <property type="project" value="TreeGrafter"/>
</dbReference>
<dbReference type="GO" id="GO:0045717">
    <property type="term" value="P:negative regulation of fatty acid biosynthetic process"/>
    <property type="evidence" value="ECO:0007669"/>
    <property type="project" value="TreeGrafter"/>
</dbReference>
<dbReference type="SUPFAM" id="SSF50978">
    <property type="entry name" value="WD40 repeat-like"/>
    <property type="match status" value="1"/>
</dbReference>
<protein>
    <submittedName>
        <fullName evidence="5">(pine wood nematode) hypothetical protein</fullName>
    </submittedName>
</protein>
<dbReference type="EMBL" id="CAJFDI010000005">
    <property type="protein sequence ID" value="CAD5232070.1"/>
    <property type="molecule type" value="Genomic_DNA"/>
</dbReference>
<dbReference type="InterPro" id="IPR015943">
    <property type="entry name" value="WD40/YVTN_repeat-like_dom_sf"/>
</dbReference>
<dbReference type="EMBL" id="CAJFCV020000005">
    <property type="protein sequence ID" value="CAG9123936.1"/>
    <property type="molecule type" value="Genomic_DNA"/>
</dbReference>
<dbReference type="SMART" id="SM00320">
    <property type="entry name" value="WD40"/>
    <property type="match status" value="4"/>
</dbReference>
<dbReference type="PANTHER" id="PTHR15574:SF43">
    <property type="entry name" value="DDB1- AND CUL4-ASSOCIATED FACTOR 5"/>
    <property type="match status" value="1"/>
</dbReference>
<gene>
    <name evidence="5" type="ORF">BXYJ_LOCUS12161</name>
</gene>
<evidence type="ECO:0000256" key="2">
    <source>
        <dbReference type="ARBA" id="ARBA00022737"/>
    </source>
</evidence>
<keyword evidence="1 3" id="KW-0853">WD repeat</keyword>
<evidence type="ECO:0000313" key="7">
    <source>
        <dbReference type="Proteomes" id="UP000659654"/>
    </source>
</evidence>
<feature type="compositionally biased region" description="Acidic residues" evidence="4">
    <location>
        <begin position="460"/>
        <end position="470"/>
    </location>
</feature>
<dbReference type="InterPro" id="IPR036322">
    <property type="entry name" value="WD40_repeat_dom_sf"/>
</dbReference>